<dbReference type="InterPro" id="IPR013320">
    <property type="entry name" value="ConA-like_dom_sf"/>
</dbReference>
<reference evidence="3" key="1">
    <citation type="journal article" date="2019" name="Int. J. Syst. Evol. Microbiol.">
        <title>The Global Catalogue of Microorganisms (GCM) 10K type strain sequencing project: providing services to taxonomists for standard genome sequencing and annotation.</title>
        <authorList>
            <consortium name="The Broad Institute Genomics Platform"/>
            <consortium name="The Broad Institute Genome Sequencing Center for Infectious Disease"/>
            <person name="Wu L."/>
            <person name="Ma J."/>
        </authorList>
    </citation>
    <scope>NUCLEOTIDE SEQUENCE [LARGE SCALE GENOMIC DNA]</scope>
    <source>
        <strain evidence="3">CCUG 42722</strain>
    </source>
</reference>
<dbReference type="Gene3D" id="2.60.120.200">
    <property type="match status" value="1"/>
</dbReference>
<keyword evidence="3" id="KW-1185">Reference proteome</keyword>
<sequence length="1045" mass="110821">MSSARFEPEAFALAEACGKDIEIEALRTVYDTFWATPRQTIRADASSGAVRTDLSGDWEATDATVSLDESGLPQVAAPVYDMDLTGETSDGGPFMTMRADSLALSMGLPDGLGLGAPEIDATDASIVTYPVRVSGGEEIDGADLVLTIHPDATGYTPVLRIADAAAGEALIAAAGDEGLGFVVDVSGGLELTDQQPEIEGMAPDPVPADGTPDGAWEDPTGVGDDAAGVSEDSAPSAKSLAGSASEDGAEEGPVEGFYAVDPAGTLTFTGAPGWQWDSVAASAEAGSVSASRAAAVDGAASMDSAGVASVEVAQADGRAVALDTVIAEDSRSAVIRADEDMVTDPSGSYPVFVDPAVSGSRSAWTSLKAAWPTSTGGWKFPDSSGMGYCNVNLDLVCQRSGFQRLVWQFSGLSFVGGLSSADVVSATFRVHGTHSYNCTKTTMYLYRTPSINASTNWSNHAGTWDSSYHISNASDAYYSSACGGPHGTEWNATEVGKLMATNGWSGIHLGLRGEAASDMDTWKKLRYDARFSVEYNRAPASPFNYQTIIDGANIGCSTNASSPKTSRSLRPSLSVVGKDPDKQQVSVQFVVIKNSNNERVWESDWRPWQSPGTSGVRFTMRVPEGEELDSGGSYRWRAQIKDSGGRMVGYADTPACYFRIDISAPAEARITPLRDHPDAEAYYESGQERGGVGLTGCFEIYAPSTDSSKLVWGYATRTPQDDPITLDSTRTVIACPTPEGTGPKFLYVKIWDKAGLTSETEYEFDVATAREDGVWTFDDPEDPGQDTAVFDADRDEYLSAGQLSFSADRTFGPGPHQEFGARDGDSALRTRVGKIAWTDAPVVDTTTSFVVSAHVKLDPDTDRTGWYTALSQEGPLYNGFRLGYRPTSCPTTDGACWTFGVNREVRSNSTTFALSAVPVQFGQWVHLLGEYDKPAGKLRLYVCDAGTPDNPAVGEPILAEASMTANLPQTPGRFVVGRGFVGGAASNYWTGHVDNVRVFRGEVLAQAKIRRLCQGAEASSYVGGNGVDDVDPTWGDDSGENKAEQ</sequence>
<feature type="region of interest" description="Disordered" evidence="1">
    <location>
        <begin position="1024"/>
        <end position="1045"/>
    </location>
</feature>
<feature type="region of interest" description="Disordered" evidence="1">
    <location>
        <begin position="198"/>
        <end position="256"/>
    </location>
</feature>
<dbReference type="EMBL" id="JBHSFI010000002">
    <property type="protein sequence ID" value="MFC4627395.1"/>
    <property type="molecule type" value="Genomic_DNA"/>
</dbReference>
<dbReference type="Proteomes" id="UP001596011">
    <property type="component" value="Unassembled WGS sequence"/>
</dbReference>
<dbReference type="SUPFAM" id="SSF49899">
    <property type="entry name" value="Concanavalin A-like lectins/glucanases"/>
    <property type="match status" value="1"/>
</dbReference>
<proteinExistence type="predicted"/>
<dbReference type="RefSeq" id="WP_377132495.1">
    <property type="nucleotide sequence ID" value="NZ_JBHSFI010000002.1"/>
</dbReference>
<gene>
    <name evidence="2" type="ORF">ACFO6V_04060</name>
</gene>
<organism evidence="2 3">
    <name type="scientific">Promicromonospora alba</name>
    <dbReference type="NCBI Taxonomy" id="1616110"/>
    <lineage>
        <taxon>Bacteria</taxon>
        <taxon>Bacillati</taxon>
        <taxon>Actinomycetota</taxon>
        <taxon>Actinomycetes</taxon>
        <taxon>Micrococcales</taxon>
        <taxon>Promicromonosporaceae</taxon>
        <taxon>Promicromonospora</taxon>
    </lineage>
</organism>
<name>A0ABV9HF16_9MICO</name>
<evidence type="ECO:0000256" key="1">
    <source>
        <dbReference type="SAM" id="MobiDB-lite"/>
    </source>
</evidence>
<accession>A0ABV9HF16</accession>
<evidence type="ECO:0008006" key="4">
    <source>
        <dbReference type="Google" id="ProtNLM"/>
    </source>
</evidence>
<evidence type="ECO:0000313" key="3">
    <source>
        <dbReference type="Proteomes" id="UP001596011"/>
    </source>
</evidence>
<comment type="caution">
    <text evidence="2">The sequence shown here is derived from an EMBL/GenBank/DDBJ whole genome shotgun (WGS) entry which is preliminary data.</text>
</comment>
<protein>
    <recommendedName>
        <fullName evidence="4">Concanavalin A-like lectin/glucanase superfamily protein</fullName>
    </recommendedName>
</protein>
<evidence type="ECO:0000313" key="2">
    <source>
        <dbReference type="EMBL" id="MFC4627395.1"/>
    </source>
</evidence>